<reference evidence="1" key="1">
    <citation type="submission" date="2020-05" db="EMBL/GenBank/DDBJ databases">
        <title>Large-scale comparative analyses of tick genomes elucidate their genetic diversity and vector capacities.</title>
        <authorList>
            <person name="Jia N."/>
            <person name="Wang J."/>
            <person name="Shi W."/>
            <person name="Du L."/>
            <person name="Sun Y."/>
            <person name="Zhan W."/>
            <person name="Jiang J."/>
            <person name="Wang Q."/>
            <person name="Zhang B."/>
            <person name="Ji P."/>
            <person name="Sakyi L.B."/>
            <person name="Cui X."/>
            <person name="Yuan T."/>
            <person name="Jiang B."/>
            <person name="Yang W."/>
            <person name="Lam T.T.-Y."/>
            <person name="Chang Q."/>
            <person name="Ding S."/>
            <person name="Wang X."/>
            <person name="Zhu J."/>
            <person name="Ruan X."/>
            <person name="Zhao L."/>
            <person name="Wei J."/>
            <person name="Que T."/>
            <person name="Du C."/>
            <person name="Cheng J."/>
            <person name="Dai P."/>
            <person name="Han X."/>
            <person name="Huang E."/>
            <person name="Gao Y."/>
            <person name="Liu J."/>
            <person name="Shao H."/>
            <person name="Ye R."/>
            <person name="Li L."/>
            <person name="Wei W."/>
            <person name="Wang X."/>
            <person name="Wang C."/>
            <person name="Yang T."/>
            <person name="Huo Q."/>
            <person name="Li W."/>
            <person name="Guo W."/>
            <person name="Chen H."/>
            <person name="Zhou L."/>
            <person name="Ni X."/>
            <person name="Tian J."/>
            <person name="Zhou Y."/>
            <person name="Sheng Y."/>
            <person name="Liu T."/>
            <person name="Pan Y."/>
            <person name="Xia L."/>
            <person name="Li J."/>
            <person name="Zhao F."/>
            <person name="Cao W."/>
        </authorList>
    </citation>
    <scope>NUCLEOTIDE SEQUENCE</scope>
    <source>
        <strain evidence="1">Hyas-2018</strain>
    </source>
</reference>
<organism evidence="1 2">
    <name type="scientific">Hyalomma asiaticum</name>
    <name type="common">Tick</name>
    <dbReference type="NCBI Taxonomy" id="266040"/>
    <lineage>
        <taxon>Eukaryota</taxon>
        <taxon>Metazoa</taxon>
        <taxon>Ecdysozoa</taxon>
        <taxon>Arthropoda</taxon>
        <taxon>Chelicerata</taxon>
        <taxon>Arachnida</taxon>
        <taxon>Acari</taxon>
        <taxon>Parasitiformes</taxon>
        <taxon>Ixodida</taxon>
        <taxon>Ixodoidea</taxon>
        <taxon>Ixodidae</taxon>
        <taxon>Hyalomminae</taxon>
        <taxon>Hyalomma</taxon>
    </lineage>
</organism>
<name>A0ACB7TG11_HYAAI</name>
<evidence type="ECO:0000313" key="1">
    <source>
        <dbReference type="EMBL" id="KAH6945048.1"/>
    </source>
</evidence>
<accession>A0ACB7TG11</accession>
<keyword evidence="2" id="KW-1185">Reference proteome</keyword>
<gene>
    <name evidence="1" type="ORF">HPB50_006969</name>
</gene>
<dbReference type="Proteomes" id="UP000821845">
    <property type="component" value="Chromosome 1"/>
</dbReference>
<evidence type="ECO:0000313" key="2">
    <source>
        <dbReference type="Proteomes" id="UP000821845"/>
    </source>
</evidence>
<protein>
    <submittedName>
        <fullName evidence="1">Uncharacterized protein</fullName>
    </submittedName>
</protein>
<proteinExistence type="predicted"/>
<sequence length="178" mass="21160">MQTEEFGEESGWCEVRRGAKTRCSDEARLARNNQQGRSFVEAATNKWKNARNVRQIIRASRLPNLPKEDYRVIVRPRGGFNVSNYKLYRIYYCLRNAAGVDQLTGDKKCKARYKVPYLDRRRRWERRRRLWTLQVQAQIPDQIKVEAAVRFENCSRRRQEENTGELGKRGFRHCYSIA</sequence>
<comment type="caution">
    <text evidence="1">The sequence shown here is derived from an EMBL/GenBank/DDBJ whole genome shotgun (WGS) entry which is preliminary data.</text>
</comment>
<dbReference type="EMBL" id="CM023481">
    <property type="protein sequence ID" value="KAH6945048.1"/>
    <property type="molecule type" value="Genomic_DNA"/>
</dbReference>